<protein>
    <submittedName>
        <fullName evidence="3">Uncharacterized protein</fullName>
    </submittedName>
</protein>
<keyword evidence="1" id="KW-0175">Coiled coil</keyword>
<name>A0A147EV22_MICTE</name>
<dbReference type="RefSeq" id="WP_058624689.1">
    <property type="nucleotide sequence ID" value="NZ_LDRT01000109.1"/>
</dbReference>
<dbReference type="AlphaFoldDB" id="A0A147EV22"/>
<reference evidence="3 4" key="1">
    <citation type="journal article" date="2016" name="Front. Microbiol.">
        <title>Genomic Resource of Rice Seed Associated Bacteria.</title>
        <authorList>
            <person name="Midha S."/>
            <person name="Bansal K."/>
            <person name="Sharma S."/>
            <person name="Kumar N."/>
            <person name="Patil P.P."/>
            <person name="Chaudhry V."/>
            <person name="Patil P.B."/>
        </authorList>
    </citation>
    <scope>NUCLEOTIDE SEQUENCE [LARGE SCALE GENOMIC DNA]</scope>
    <source>
        <strain evidence="3 4">NS220</strain>
    </source>
</reference>
<gene>
    <name evidence="3" type="ORF">NS220_14260</name>
</gene>
<feature type="coiled-coil region" evidence="1">
    <location>
        <begin position="247"/>
        <end position="281"/>
    </location>
</feature>
<feature type="compositionally biased region" description="Basic and acidic residues" evidence="2">
    <location>
        <begin position="153"/>
        <end position="165"/>
    </location>
</feature>
<dbReference type="Proteomes" id="UP000075025">
    <property type="component" value="Unassembled WGS sequence"/>
</dbReference>
<accession>A0A147EV22</accession>
<evidence type="ECO:0000313" key="3">
    <source>
        <dbReference type="EMBL" id="KTR92599.1"/>
    </source>
</evidence>
<dbReference type="PATRIC" id="fig|2033.6.peg.246"/>
<dbReference type="EMBL" id="LDRT01000109">
    <property type="protein sequence ID" value="KTR92599.1"/>
    <property type="molecule type" value="Genomic_DNA"/>
</dbReference>
<feature type="compositionally biased region" description="Basic and acidic residues" evidence="2">
    <location>
        <begin position="430"/>
        <end position="443"/>
    </location>
</feature>
<organism evidence="3 4">
    <name type="scientific">Microbacterium testaceum</name>
    <name type="common">Aureobacterium testaceum</name>
    <name type="synonym">Brevibacterium testaceum</name>
    <dbReference type="NCBI Taxonomy" id="2033"/>
    <lineage>
        <taxon>Bacteria</taxon>
        <taxon>Bacillati</taxon>
        <taxon>Actinomycetota</taxon>
        <taxon>Actinomycetes</taxon>
        <taxon>Micrococcales</taxon>
        <taxon>Microbacteriaceae</taxon>
        <taxon>Microbacterium</taxon>
    </lineage>
</organism>
<evidence type="ECO:0000256" key="1">
    <source>
        <dbReference type="SAM" id="Coils"/>
    </source>
</evidence>
<dbReference type="InterPro" id="IPR024234">
    <property type="entry name" value="DUF3801"/>
</dbReference>
<dbReference type="OrthoDB" id="10017144at2"/>
<feature type="region of interest" description="Disordered" evidence="2">
    <location>
        <begin position="153"/>
        <end position="174"/>
    </location>
</feature>
<dbReference type="Pfam" id="PF12687">
    <property type="entry name" value="DUF3801"/>
    <property type="match status" value="1"/>
</dbReference>
<proteinExistence type="predicted"/>
<sequence length="600" mass="63959">MADLVDDAAGQLQQASTHLTRAGVRTSVTLAGKATRISATTASGASGVVVRALVALLDAARAAAGIRRGDGRVSLRRFTQLAEGKREFVPIKDAEVARQLSRELRRHGVTFAVERGADKTLTFHVQGKDAGLIEHALTQASIRVDERIRRAHERGGKRNEAHSESVEQEIEPEVVSLDAEQKSGLGDAIRASRADKDSELADVIERDGAVALTAENLDAIDAAIAAQPELQDSLADVVAAMEDERSAITVSEAAEAARAEVASLQQQVRTAERDAREARYAADFGGEGPEREAELARAVRADEVAEAARVELRDRHGIELPDPEVTALMQQVETAERDAREARYAADFGGEGPEREVELARAVRADEVAEAARVELRDRHGIDLSAAAGDHAATRAAVQAELGRQYTDAAGARLETADRAASPATTNDQLSERAEDAGRKEVAPSKQPKPAAEAKSSREAAQEALVARYGAGFDTPRAAESFATSVVDLYEHSDDFLVAVAARGGLPVTAFSDAWSNPDLTPANVNSLLQQVYGTADRGALERAQPAIKYSHLSQRDATRERVASKIDAKVGDLKAGLAVGQQESKLLQRGAAHSLHQGR</sequence>
<comment type="caution">
    <text evidence="3">The sequence shown here is derived from an EMBL/GenBank/DDBJ whole genome shotgun (WGS) entry which is preliminary data.</text>
</comment>
<feature type="region of interest" description="Disordered" evidence="2">
    <location>
        <begin position="416"/>
        <end position="459"/>
    </location>
</feature>
<evidence type="ECO:0000256" key="2">
    <source>
        <dbReference type="SAM" id="MobiDB-lite"/>
    </source>
</evidence>
<evidence type="ECO:0000313" key="4">
    <source>
        <dbReference type="Proteomes" id="UP000075025"/>
    </source>
</evidence>